<dbReference type="AlphaFoldDB" id="A0A5N8V4H7"/>
<dbReference type="InterPro" id="IPR036291">
    <property type="entry name" value="NAD(P)-bd_dom_sf"/>
</dbReference>
<evidence type="ECO:0000256" key="1">
    <source>
        <dbReference type="ARBA" id="ARBA00006484"/>
    </source>
</evidence>
<dbReference type="FunFam" id="3.40.50.720:FF:000084">
    <property type="entry name" value="Short-chain dehydrogenase reductase"/>
    <property type="match status" value="1"/>
</dbReference>
<dbReference type="CDD" id="cd05233">
    <property type="entry name" value="SDR_c"/>
    <property type="match status" value="1"/>
</dbReference>
<keyword evidence="2" id="KW-0560">Oxidoreductase</keyword>
<protein>
    <submittedName>
        <fullName evidence="4">SDR family oxidoreductase</fullName>
    </submittedName>
</protein>
<dbReference type="InterPro" id="IPR050259">
    <property type="entry name" value="SDR"/>
</dbReference>
<name>A0A5N8V4H7_9ACTN</name>
<comment type="caution">
    <text evidence="4">The sequence shown here is derived from an EMBL/GenBank/DDBJ whole genome shotgun (WGS) entry which is preliminary data.</text>
</comment>
<dbReference type="PRINTS" id="PR00081">
    <property type="entry name" value="GDHRDH"/>
</dbReference>
<accession>A0A5N8V4H7</accession>
<dbReference type="PRINTS" id="PR00080">
    <property type="entry name" value="SDRFAMILY"/>
</dbReference>
<dbReference type="Proteomes" id="UP000325849">
    <property type="component" value="Unassembled WGS sequence"/>
</dbReference>
<dbReference type="Pfam" id="PF00106">
    <property type="entry name" value="adh_short"/>
    <property type="match status" value="1"/>
</dbReference>
<evidence type="ECO:0000313" key="5">
    <source>
        <dbReference type="Proteomes" id="UP000325849"/>
    </source>
</evidence>
<dbReference type="GO" id="GO:0016491">
    <property type="term" value="F:oxidoreductase activity"/>
    <property type="evidence" value="ECO:0007669"/>
    <property type="project" value="UniProtKB-KW"/>
</dbReference>
<sequence>MNATPRRTVLVTGSTSGIGEAIATAFARDGAEVIVNGRDTQRTKNAAERIRAAAGDGEVRAVAGDVSTTAGVRAVTDAVPDVDVLVNNAGIFDAKPAFEITDEEWIRYFETNVLSGIRLTRHYGPGMVQRGWGRVVFISSESGINIPKEMIHYGATKTTQLAVARGFAQEVAGTGVTVNTVLPGPTLTPGVRVFIAERVGDGISFEEAERRFIAEERPTSLLGRLIRPEEIANLVHYVGSDAASATTGAALRVDGGVVSSIIP</sequence>
<organism evidence="4 5">
    <name type="scientific">Streptomyces adustus</name>
    <dbReference type="NCBI Taxonomy" id="1609272"/>
    <lineage>
        <taxon>Bacteria</taxon>
        <taxon>Bacillati</taxon>
        <taxon>Actinomycetota</taxon>
        <taxon>Actinomycetes</taxon>
        <taxon>Kitasatosporales</taxon>
        <taxon>Streptomycetaceae</taxon>
        <taxon>Streptomyces</taxon>
    </lineage>
</organism>
<comment type="similarity">
    <text evidence="1 3">Belongs to the short-chain dehydrogenases/reductases (SDR) family.</text>
</comment>
<dbReference type="RefSeq" id="WP_162468012.1">
    <property type="nucleotide sequence ID" value="NZ_VJZD01000005.1"/>
</dbReference>
<dbReference type="InterPro" id="IPR002347">
    <property type="entry name" value="SDR_fam"/>
</dbReference>
<dbReference type="EMBL" id="VJZD01000005">
    <property type="protein sequence ID" value="MPY30210.1"/>
    <property type="molecule type" value="Genomic_DNA"/>
</dbReference>
<evidence type="ECO:0000313" key="4">
    <source>
        <dbReference type="EMBL" id="MPY30210.1"/>
    </source>
</evidence>
<evidence type="ECO:0000256" key="2">
    <source>
        <dbReference type="ARBA" id="ARBA00023002"/>
    </source>
</evidence>
<dbReference type="Gene3D" id="3.40.50.720">
    <property type="entry name" value="NAD(P)-binding Rossmann-like Domain"/>
    <property type="match status" value="1"/>
</dbReference>
<reference evidence="4 5" key="1">
    <citation type="submission" date="2019-07" db="EMBL/GenBank/DDBJ databases">
        <title>New species of Amycolatopsis and Streptomyces.</title>
        <authorList>
            <person name="Duangmal K."/>
            <person name="Teo W.F.A."/>
            <person name="Lipun K."/>
        </authorList>
    </citation>
    <scope>NUCLEOTIDE SEQUENCE [LARGE SCALE GENOMIC DNA]</scope>
    <source>
        <strain evidence="4 5">NBRC 109810</strain>
    </source>
</reference>
<evidence type="ECO:0000256" key="3">
    <source>
        <dbReference type="RuleBase" id="RU000363"/>
    </source>
</evidence>
<keyword evidence="5" id="KW-1185">Reference proteome</keyword>
<dbReference type="PANTHER" id="PTHR42879">
    <property type="entry name" value="3-OXOACYL-(ACYL-CARRIER-PROTEIN) REDUCTASE"/>
    <property type="match status" value="1"/>
</dbReference>
<dbReference type="SUPFAM" id="SSF51735">
    <property type="entry name" value="NAD(P)-binding Rossmann-fold domains"/>
    <property type="match status" value="1"/>
</dbReference>
<proteinExistence type="inferred from homology"/>
<gene>
    <name evidence="4" type="ORF">FNH09_02450</name>
</gene>